<name>A0A7S2WWU4_9CHLO</name>
<dbReference type="InterPro" id="IPR002044">
    <property type="entry name" value="CBM20"/>
</dbReference>
<dbReference type="PANTHER" id="PTHR15048">
    <property type="entry name" value="STARCH-BINDING DOMAIN-CONTAINING PROTEIN 1"/>
    <property type="match status" value="1"/>
</dbReference>
<dbReference type="EMBL" id="HBHL01001325">
    <property type="protein sequence ID" value="CAD9711926.1"/>
    <property type="molecule type" value="Transcribed_RNA"/>
</dbReference>
<protein>
    <recommendedName>
        <fullName evidence="2">CBM20 domain-containing protein</fullName>
    </recommendedName>
</protein>
<dbReference type="AlphaFoldDB" id="A0A7S2WWU4"/>
<feature type="region of interest" description="Disordered" evidence="1">
    <location>
        <begin position="305"/>
        <end position="325"/>
    </location>
</feature>
<dbReference type="InterPro" id="IPR013783">
    <property type="entry name" value="Ig-like_fold"/>
</dbReference>
<gene>
    <name evidence="3" type="ORF">CPRI1469_LOCUS766</name>
</gene>
<organism evidence="3">
    <name type="scientific">Chloropicon primus</name>
    <dbReference type="NCBI Taxonomy" id="1764295"/>
    <lineage>
        <taxon>Eukaryota</taxon>
        <taxon>Viridiplantae</taxon>
        <taxon>Chlorophyta</taxon>
        <taxon>Chloropicophyceae</taxon>
        <taxon>Chloropicales</taxon>
        <taxon>Chloropicaceae</taxon>
        <taxon>Chloropicon</taxon>
    </lineage>
</organism>
<evidence type="ECO:0000313" key="3">
    <source>
        <dbReference type="EMBL" id="CAD9711926.1"/>
    </source>
</evidence>
<feature type="domain" description="CBM20" evidence="2">
    <location>
        <begin position="77"/>
        <end position="189"/>
    </location>
</feature>
<dbReference type="SUPFAM" id="SSF49452">
    <property type="entry name" value="Starch-binding domain-like"/>
    <property type="match status" value="1"/>
</dbReference>
<evidence type="ECO:0000259" key="2">
    <source>
        <dbReference type="PROSITE" id="PS51166"/>
    </source>
</evidence>
<dbReference type="SMART" id="SM01065">
    <property type="entry name" value="CBM_2"/>
    <property type="match status" value="1"/>
</dbReference>
<dbReference type="Pfam" id="PF00686">
    <property type="entry name" value="CBM_20"/>
    <property type="match status" value="1"/>
</dbReference>
<dbReference type="PANTHER" id="PTHR15048:SF0">
    <property type="entry name" value="STARCH-BINDING DOMAIN-CONTAINING PROTEIN 1"/>
    <property type="match status" value="1"/>
</dbReference>
<dbReference type="PROSITE" id="PS51166">
    <property type="entry name" value="CBM20"/>
    <property type="match status" value="1"/>
</dbReference>
<proteinExistence type="predicted"/>
<sequence>MPMGGRGGMTRGWTRSEGLLLPCLHPHHSKHLHCRRSSTTSRRSRWNRVVGSRQTEQTRLVMPKVEASTSSVASSMARGESKVRILFTTEYVCGVGEELFVVGEDHALGIWNHTRGVPFRNVGGTPGYTESSWQASVKLNKGESYEFKLIAVRDGGRFVRWQHGSNRVINIPRDVPTNCGYAAFVPWEGHTSVSQVADTLEYDALDSLESLQRKVEGDSPGPVQASDLKKGILQKLEPAEDVLSEANSRAVDSAVTELNQSIDDAESSDLDPTSLGSLEHDMEVAAASRRVVITMELMQEQELRKQLTSGAVDEEEDGLLGKDFN</sequence>
<dbReference type="GO" id="GO:0016020">
    <property type="term" value="C:membrane"/>
    <property type="evidence" value="ECO:0007669"/>
    <property type="project" value="TreeGrafter"/>
</dbReference>
<evidence type="ECO:0000256" key="1">
    <source>
        <dbReference type="SAM" id="MobiDB-lite"/>
    </source>
</evidence>
<dbReference type="GO" id="GO:2001070">
    <property type="term" value="F:starch binding"/>
    <property type="evidence" value="ECO:0007669"/>
    <property type="project" value="InterPro"/>
</dbReference>
<dbReference type="InterPro" id="IPR013784">
    <property type="entry name" value="Carb-bd-like_fold"/>
</dbReference>
<reference evidence="3" key="1">
    <citation type="submission" date="2021-01" db="EMBL/GenBank/DDBJ databases">
        <authorList>
            <person name="Corre E."/>
            <person name="Pelletier E."/>
            <person name="Niang G."/>
            <person name="Scheremetjew M."/>
            <person name="Finn R."/>
            <person name="Kale V."/>
            <person name="Holt S."/>
            <person name="Cochrane G."/>
            <person name="Meng A."/>
            <person name="Brown T."/>
            <person name="Cohen L."/>
        </authorList>
    </citation>
    <scope>NUCLEOTIDE SEQUENCE</scope>
    <source>
        <strain evidence="3">CCMP1205</strain>
    </source>
</reference>
<dbReference type="Gene3D" id="2.60.40.10">
    <property type="entry name" value="Immunoglobulins"/>
    <property type="match status" value="1"/>
</dbReference>
<accession>A0A7S2WWU4</accession>